<dbReference type="InterPro" id="IPR006169">
    <property type="entry name" value="GTP1_OBG_dom"/>
</dbReference>
<keyword evidence="5 8" id="KW-0378">Hydrolase</keyword>
<dbReference type="PATRIC" id="fig|1121448.10.peg.367"/>
<keyword evidence="4 8" id="KW-0547">Nucleotide-binding</keyword>
<dbReference type="PROSITE" id="PS51710">
    <property type="entry name" value="G_OBG"/>
    <property type="match status" value="1"/>
</dbReference>
<dbReference type="EC" id="3.6.5.-" evidence="8"/>
<feature type="binding site" evidence="8">
    <location>
        <begin position="285"/>
        <end position="289"/>
    </location>
    <ligand>
        <name>GTP</name>
        <dbReference type="ChEBI" id="CHEBI:37565"/>
    </ligand>
</feature>
<feature type="domain" description="Obg" evidence="11">
    <location>
        <begin position="1"/>
        <end position="253"/>
    </location>
</feature>
<dbReference type="PRINTS" id="PR00326">
    <property type="entry name" value="GTP1OBG"/>
</dbReference>
<comment type="subunit">
    <text evidence="8">Monomer.</text>
</comment>
<feature type="binding site" evidence="8">
    <location>
        <begin position="394"/>
        <end position="397"/>
    </location>
    <ligand>
        <name>GTP</name>
        <dbReference type="ChEBI" id="CHEBI:37565"/>
    </ligand>
</feature>
<evidence type="ECO:0000256" key="7">
    <source>
        <dbReference type="ARBA" id="ARBA00023134"/>
    </source>
</evidence>
<feature type="binding site" evidence="8">
    <location>
        <begin position="311"/>
        <end position="314"/>
    </location>
    <ligand>
        <name>GTP</name>
        <dbReference type="ChEBI" id="CHEBI:37565"/>
    </ligand>
</feature>
<evidence type="ECO:0000256" key="8">
    <source>
        <dbReference type="HAMAP-Rule" id="MF_01454"/>
    </source>
</evidence>
<dbReference type="SUPFAM" id="SSF82051">
    <property type="entry name" value="Obg GTP-binding protein N-terminal domain"/>
    <property type="match status" value="1"/>
</dbReference>
<dbReference type="KEGG" id="dgg:DGI_0366"/>
<dbReference type="InterPro" id="IPR036726">
    <property type="entry name" value="GTP1_OBG_dom_sf"/>
</dbReference>
<dbReference type="STRING" id="1121448.DGI_0366"/>
<dbReference type="PANTHER" id="PTHR11702">
    <property type="entry name" value="DEVELOPMENTALLY REGULATED GTP-BINDING PROTEIN-RELATED"/>
    <property type="match status" value="1"/>
</dbReference>
<evidence type="ECO:0000256" key="1">
    <source>
        <dbReference type="ARBA" id="ARBA00007699"/>
    </source>
</evidence>
<dbReference type="OrthoDB" id="9807318at2"/>
<feature type="binding site" evidence="8">
    <location>
        <begin position="260"/>
        <end position="267"/>
    </location>
    <ligand>
        <name>GTP</name>
        <dbReference type="ChEBI" id="CHEBI:37565"/>
    </ligand>
</feature>
<evidence type="ECO:0000259" key="11">
    <source>
        <dbReference type="PROSITE" id="PS51883"/>
    </source>
</evidence>
<proteinExistence type="inferred from homology"/>
<dbReference type="GO" id="GO:0043022">
    <property type="term" value="F:ribosome binding"/>
    <property type="evidence" value="ECO:0007669"/>
    <property type="project" value="UniProtKB-ARBA"/>
</dbReference>
<feature type="binding site" evidence="8">
    <location>
        <position position="287"/>
    </location>
    <ligand>
        <name>Mg(2+)</name>
        <dbReference type="ChEBI" id="CHEBI:18420"/>
    </ligand>
</feature>
<dbReference type="GO" id="GO:0005737">
    <property type="term" value="C:cytoplasm"/>
    <property type="evidence" value="ECO:0007669"/>
    <property type="project" value="UniProtKB-SubCell"/>
</dbReference>
<evidence type="ECO:0000259" key="10">
    <source>
        <dbReference type="PROSITE" id="PS51710"/>
    </source>
</evidence>
<name>T2G8Q6_MEGG1</name>
<comment type="similarity">
    <text evidence="1 8">Belongs to the TRAFAC class OBG-HflX-like GTPase superfamily. OBG GTPase family.</text>
</comment>
<organism evidence="12 13">
    <name type="scientific">Megalodesulfovibrio gigas (strain ATCC 19364 / DSM 1382 / NCIMB 9332 / VKM B-1759)</name>
    <name type="common">Desulfovibrio gigas</name>
    <dbReference type="NCBI Taxonomy" id="1121448"/>
    <lineage>
        <taxon>Bacteria</taxon>
        <taxon>Pseudomonadati</taxon>
        <taxon>Thermodesulfobacteriota</taxon>
        <taxon>Desulfovibrionia</taxon>
        <taxon>Desulfovibrionales</taxon>
        <taxon>Desulfovibrionaceae</taxon>
        <taxon>Megalodesulfovibrio</taxon>
    </lineage>
</organism>
<dbReference type="Pfam" id="PF01926">
    <property type="entry name" value="MMR_HSR1"/>
    <property type="match status" value="1"/>
</dbReference>
<dbReference type="Gene3D" id="3.40.50.300">
    <property type="entry name" value="P-loop containing nucleotide triphosphate hydrolases"/>
    <property type="match status" value="1"/>
</dbReference>
<dbReference type="InterPro" id="IPR006073">
    <property type="entry name" value="GTP-bd"/>
</dbReference>
<sequence>MKFVDEAVITVRSGNGGRGSVSFRREKFIPRGGPDGGDGGHGGDIWFEATADLLTLYDFRLKRRYGAENGQYGMGQQRYGRAGRDLIIKVPVGTLIYELPLPKAEVEDTPKAPSEDGFLAPPQLNWRANEPLDIEEMLALDGYTGDEPDDDDSEDIGSDPVPMDDEGCIASCEDDCDDDAAGEDDAINANPEGVRGVLVADLDTPGKRWLAVKGGRGGKGNVHFKSSTMRAPRFAQPGESGQERKLRLELKILADVGLVGLPNAGKSTFIAAVSQARPKIANYPFTTLTPNLGVVMEGPGADLGERFVMADIPGLIEGAHLGQGLGVRFLKHVERTRCLVHILSAEDVDQRVYDPAEDEEQEQIDPWSGFRLVDEEMAAFDPALLEKPQLRVLNKIDLLTPEQIQTLKARAQADGMRVYFISALEKRGVEQLLAAIWDMLAHVKGDCQTSQASQDGQARRP</sequence>
<evidence type="ECO:0000256" key="6">
    <source>
        <dbReference type="ARBA" id="ARBA00022842"/>
    </source>
</evidence>
<keyword evidence="7 8" id="KW-0342">GTP-binding</keyword>
<keyword evidence="3 8" id="KW-0479">Metal-binding</keyword>
<dbReference type="PROSITE" id="PS00905">
    <property type="entry name" value="GTP1_OBG"/>
    <property type="match status" value="1"/>
</dbReference>
<evidence type="ECO:0000313" key="12">
    <source>
        <dbReference type="EMBL" id="AGW12287.1"/>
    </source>
</evidence>
<dbReference type="InterPro" id="IPR045086">
    <property type="entry name" value="OBG_GTPase"/>
</dbReference>
<feature type="domain" description="OBG-type G" evidence="10">
    <location>
        <begin position="254"/>
        <end position="441"/>
    </location>
</feature>
<dbReference type="CDD" id="cd01898">
    <property type="entry name" value="Obg"/>
    <property type="match status" value="1"/>
</dbReference>
<evidence type="ECO:0000256" key="2">
    <source>
        <dbReference type="ARBA" id="ARBA00022490"/>
    </source>
</evidence>
<dbReference type="GO" id="GO:0000287">
    <property type="term" value="F:magnesium ion binding"/>
    <property type="evidence" value="ECO:0007669"/>
    <property type="project" value="InterPro"/>
</dbReference>
<dbReference type="InterPro" id="IPR031167">
    <property type="entry name" value="G_OBG"/>
</dbReference>
<evidence type="ECO:0000256" key="3">
    <source>
        <dbReference type="ARBA" id="ARBA00022723"/>
    </source>
</evidence>
<dbReference type="GO" id="GO:0003924">
    <property type="term" value="F:GTPase activity"/>
    <property type="evidence" value="ECO:0007669"/>
    <property type="project" value="UniProtKB-UniRule"/>
</dbReference>
<dbReference type="HAMAP" id="MF_01454">
    <property type="entry name" value="GTPase_Obg"/>
    <property type="match status" value="1"/>
</dbReference>
<feature type="compositionally biased region" description="Acidic residues" evidence="9">
    <location>
        <begin position="142"/>
        <end position="186"/>
    </location>
</feature>
<dbReference type="InterPro" id="IPR027417">
    <property type="entry name" value="P-loop_NTPase"/>
</dbReference>
<reference evidence="12 13" key="1">
    <citation type="journal article" date="2013" name="J. Bacteriol.">
        <title>Roles of HynAB and Ech, the only two hydrogenases found in the model sulfate reducer Desulfovibrio gigas.</title>
        <authorList>
            <person name="Morais-Silva F.O."/>
            <person name="Santos C.I."/>
            <person name="Rodrigues R."/>
            <person name="Pereira I.A."/>
            <person name="Rodrigues-Pousada C."/>
        </authorList>
    </citation>
    <scope>NUCLEOTIDE SEQUENCE [LARGE SCALE GENOMIC DNA]</scope>
    <source>
        <strain evidence="13">ATCC 19364 / DSM 1382 / NCIMB 9332 / VKM B-1759</strain>
    </source>
</reference>
<dbReference type="eggNOG" id="COG0536">
    <property type="taxonomic scope" value="Bacteria"/>
</dbReference>
<dbReference type="AlphaFoldDB" id="T2G8Q6"/>
<dbReference type="Pfam" id="PF01018">
    <property type="entry name" value="GTP1_OBG"/>
    <property type="match status" value="2"/>
</dbReference>
<keyword evidence="2 8" id="KW-0963">Cytoplasm</keyword>
<dbReference type="EMBL" id="CP006585">
    <property type="protein sequence ID" value="AGW12287.1"/>
    <property type="molecule type" value="Genomic_DNA"/>
</dbReference>
<dbReference type="RefSeq" id="WP_021758906.1">
    <property type="nucleotide sequence ID" value="NC_022444.1"/>
</dbReference>
<evidence type="ECO:0000256" key="9">
    <source>
        <dbReference type="SAM" id="MobiDB-lite"/>
    </source>
</evidence>
<dbReference type="PIRSF" id="PIRSF002401">
    <property type="entry name" value="GTP_bd_Obg/CgtA"/>
    <property type="match status" value="1"/>
</dbReference>
<dbReference type="Proteomes" id="UP000016587">
    <property type="component" value="Chromosome"/>
</dbReference>
<evidence type="ECO:0000256" key="5">
    <source>
        <dbReference type="ARBA" id="ARBA00022801"/>
    </source>
</evidence>
<protein>
    <recommendedName>
        <fullName evidence="8">GTPase Obg</fullName>
        <ecNumber evidence="8">3.6.5.-</ecNumber>
    </recommendedName>
    <alternativeName>
        <fullName evidence="8">GTP-binding protein Obg</fullName>
    </alternativeName>
</protein>
<dbReference type="InterPro" id="IPR014100">
    <property type="entry name" value="GTP-bd_Obg/CgtA"/>
</dbReference>
<feature type="binding site" evidence="8">
    <location>
        <begin position="422"/>
        <end position="424"/>
    </location>
    <ligand>
        <name>GTP</name>
        <dbReference type="ChEBI" id="CHEBI:37565"/>
    </ligand>
</feature>
<dbReference type="GO" id="GO:0005525">
    <property type="term" value="F:GTP binding"/>
    <property type="evidence" value="ECO:0007669"/>
    <property type="project" value="UniProtKB-UniRule"/>
</dbReference>
<accession>T2G8Q6</accession>
<comment type="subcellular location">
    <subcellularLocation>
        <location evidence="8">Cytoplasm</location>
    </subcellularLocation>
</comment>
<comment type="cofactor">
    <cofactor evidence="8">
        <name>Mg(2+)</name>
        <dbReference type="ChEBI" id="CHEBI:18420"/>
    </cofactor>
</comment>
<keyword evidence="6 8" id="KW-0460">Magnesium</keyword>
<dbReference type="PANTHER" id="PTHR11702:SF31">
    <property type="entry name" value="MITOCHONDRIAL RIBOSOME-ASSOCIATED GTPASE 2"/>
    <property type="match status" value="1"/>
</dbReference>
<dbReference type="Gene3D" id="2.70.210.12">
    <property type="entry name" value="GTP1/OBG domain"/>
    <property type="match status" value="1"/>
</dbReference>
<dbReference type="SUPFAM" id="SSF52540">
    <property type="entry name" value="P-loop containing nucleoside triphosphate hydrolases"/>
    <property type="match status" value="1"/>
</dbReference>
<feature type="region of interest" description="Disordered" evidence="9">
    <location>
        <begin position="142"/>
        <end position="189"/>
    </location>
</feature>
<dbReference type="HOGENOM" id="CLU_011747_2_0_7"/>
<dbReference type="FunFam" id="2.70.210.12:FF:000001">
    <property type="entry name" value="GTPase Obg"/>
    <property type="match status" value="1"/>
</dbReference>
<comment type="function">
    <text evidence="8">An essential GTPase which binds GTP, GDP and possibly (p)ppGpp with moderate affinity, with high nucleotide exchange rates and a fairly low GTP hydrolysis rate. Plays a role in control of the cell cycle, stress response, ribosome biogenesis and in those bacteria that undergo differentiation, in morphogenesis control.</text>
</comment>
<feature type="binding site" evidence="8">
    <location>
        <position position="267"/>
    </location>
    <ligand>
        <name>Mg(2+)</name>
        <dbReference type="ChEBI" id="CHEBI:18420"/>
    </ligand>
</feature>
<evidence type="ECO:0000256" key="4">
    <source>
        <dbReference type="ARBA" id="ARBA00022741"/>
    </source>
</evidence>
<keyword evidence="13" id="KW-1185">Reference proteome</keyword>
<dbReference type="PROSITE" id="PS51883">
    <property type="entry name" value="OBG"/>
    <property type="match status" value="1"/>
</dbReference>
<reference evidence="13" key="2">
    <citation type="submission" date="2013-07" db="EMBL/GenBank/DDBJ databases">
        <authorList>
            <person name="Morais-Silva F.O."/>
            <person name="Rezende A.M."/>
            <person name="Pimentel C."/>
            <person name="Resende D.M."/>
            <person name="Santos C.I."/>
            <person name="Clemente C."/>
            <person name="de Oliveira L.M."/>
            <person name="da Silva S.M."/>
            <person name="Costa D.A."/>
            <person name="Varela-Raposo A."/>
            <person name="Horacio E.C.A."/>
            <person name="Matos M."/>
            <person name="Flores O."/>
            <person name="Ruiz J.C."/>
            <person name="Rodrigues-Pousada C."/>
        </authorList>
    </citation>
    <scope>NUCLEOTIDE SEQUENCE [LARGE SCALE GENOMIC DNA]</scope>
    <source>
        <strain evidence="13">ATCC 19364 / DSM 1382 / NCIMB 9332 / VKM B-1759</strain>
    </source>
</reference>
<dbReference type="InterPro" id="IPR006074">
    <property type="entry name" value="GTP1-OBG_CS"/>
</dbReference>
<gene>
    <name evidence="8" type="primary">obg</name>
    <name evidence="12" type="ORF">DGI_0366</name>
</gene>
<dbReference type="GO" id="GO:0042254">
    <property type="term" value="P:ribosome biogenesis"/>
    <property type="evidence" value="ECO:0007669"/>
    <property type="project" value="UniProtKB-UniRule"/>
</dbReference>
<evidence type="ECO:0000313" key="13">
    <source>
        <dbReference type="Proteomes" id="UP000016587"/>
    </source>
</evidence>